<dbReference type="AlphaFoldDB" id="A0A942T042"/>
<gene>
    <name evidence="1" type="ORF">KHB02_16225</name>
</gene>
<reference evidence="1" key="1">
    <citation type="submission" date="2021-05" db="EMBL/GenBank/DDBJ databases">
        <title>Novel Bacillus species.</title>
        <authorList>
            <person name="Liu G."/>
        </authorList>
    </citation>
    <scope>NUCLEOTIDE SEQUENCE</scope>
    <source>
        <strain evidence="1">FJAT-50051</strain>
    </source>
</reference>
<accession>A0A942T042</accession>
<evidence type="ECO:0000313" key="1">
    <source>
        <dbReference type="EMBL" id="MBS4182942.1"/>
    </source>
</evidence>
<organism evidence="1">
    <name type="scientific">Neobacillus citreus</name>
    <dbReference type="NCBI Taxonomy" id="2833578"/>
    <lineage>
        <taxon>Bacteria</taxon>
        <taxon>Bacillati</taxon>
        <taxon>Bacillota</taxon>
        <taxon>Bacilli</taxon>
        <taxon>Bacillales</taxon>
        <taxon>Bacillaceae</taxon>
        <taxon>Neobacillus</taxon>
    </lineage>
</organism>
<comment type="caution">
    <text evidence="1">The sequence shown here is derived from an EMBL/GenBank/DDBJ whole genome shotgun (WGS) entry which is preliminary data.</text>
</comment>
<proteinExistence type="predicted"/>
<sequence length="326" mass="35956">MITRALAAEIRHAPDRFIELLRSRIGGDVLGPLEAIECEKLERLDVLLRFGAPGTCTVGIEAKFDHELTDEQLTRERKAVDVLVLLLPSLEDHVVSDADRGVDGLAPVVVVTWAEALRCFDDSRVAASDIASLPLTKRAVERVLRRLVWPDPVTRAWSIGWDRNGSGMPTVTLQSDPLPNGRQIRGQLQVVGRSMPVDGSPVLLEYHVGVTVHDTEEDMPDPKTLHEEPGWIPPLRTLRALLQGRDEELSVARSRRGHAGGRYGHRKVELADTHLGPGRWVAAGYLGWALGVRSVPTEIGSVQRLAEVTSTVLTEWYDAERSRLGA</sequence>
<dbReference type="EMBL" id="JAGYPE010000002">
    <property type="protein sequence ID" value="MBS4182942.1"/>
    <property type="molecule type" value="Genomic_DNA"/>
</dbReference>
<protein>
    <submittedName>
        <fullName evidence="1">Uncharacterized protein</fullName>
    </submittedName>
</protein>
<name>A0A942T042_9BACI</name>